<dbReference type="PANTHER" id="PTHR22916:SF3">
    <property type="entry name" value="UDP-GLCNAC:BETAGAL BETA-1,3-N-ACETYLGLUCOSAMINYLTRANSFERASE-LIKE PROTEIN 1"/>
    <property type="match status" value="1"/>
</dbReference>
<evidence type="ECO:0000259" key="1">
    <source>
        <dbReference type="Pfam" id="PF00535"/>
    </source>
</evidence>
<dbReference type="PANTHER" id="PTHR22916">
    <property type="entry name" value="GLYCOSYLTRANSFERASE"/>
    <property type="match status" value="1"/>
</dbReference>
<accession>A0A1H6LUX8</accession>
<dbReference type="SUPFAM" id="SSF53448">
    <property type="entry name" value="Nucleotide-diphospho-sugar transferases"/>
    <property type="match status" value="1"/>
</dbReference>
<reference evidence="3" key="1">
    <citation type="submission" date="2016-06" db="EMBL/GenBank/DDBJ databases">
        <authorList>
            <person name="Petersen J."/>
            <person name="Sayavedra L."/>
        </authorList>
    </citation>
    <scope>NUCLEOTIDE SEQUENCE [LARGE SCALE GENOMIC DNA]</scope>
    <source>
        <strain evidence="3">BazSymA</strain>
    </source>
</reference>
<evidence type="ECO:0000313" key="3">
    <source>
        <dbReference type="Proteomes" id="UP000198988"/>
    </source>
</evidence>
<name>A0A1H6LUX8_9GAMM</name>
<dbReference type="AlphaFoldDB" id="A0A1H6LUX8"/>
<dbReference type="Pfam" id="PF00535">
    <property type="entry name" value="Glycos_transf_2"/>
    <property type="match status" value="1"/>
</dbReference>
<dbReference type="RefSeq" id="WP_241502574.1">
    <property type="nucleotide sequence ID" value="NZ_CDSC02000326.1"/>
</dbReference>
<dbReference type="Gene3D" id="3.90.550.10">
    <property type="entry name" value="Spore Coat Polysaccharide Biosynthesis Protein SpsA, Chain A"/>
    <property type="match status" value="1"/>
</dbReference>
<dbReference type="Proteomes" id="UP000198988">
    <property type="component" value="Unassembled WGS sequence"/>
</dbReference>
<dbReference type="InterPro" id="IPR029044">
    <property type="entry name" value="Nucleotide-diphossugar_trans"/>
</dbReference>
<dbReference type="InterPro" id="IPR001173">
    <property type="entry name" value="Glyco_trans_2-like"/>
</dbReference>
<keyword evidence="2" id="KW-0808">Transferase</keyword>
<organism evidence="2 3">
    <name type="scientific">Bathymodiolus azoricus thioautotrophic gill symbiont</name>
    <dbReference type="NCBI Taxonomy" id="235205"/>
    <lineage>
        <taxon>Bacteria</taxon>
        <taxon>Pseudomonadati</taxon>
        <taxon>Pseudomonadota</taxon>
        <taxon>Gammaproteobacteria</taxon>
        <taxon>sulfur-oxidizing symbionts</taxon>
    </lineage>
</organism>
<protein>
    <submittedName>
        <fullName evidence="2">Glycosyl transferase family protein</fullName>
    </submittedName>
</protein>
<dbReference type="CDD" id="cd06433">
    <property type="entry name" value="GT_2_WfgS_like"/>
    <property type="match status" value="1"/>
</dbReference>
<proteinExistence type="predicted"/>
<dbReference type="GO" id="GO:0016758">
    <property type="term" value="F:hexosyltransferase activity"/>
    <property type="evidence" value="ECO:0007669"/>
    <property type="project" value="UniProtKB-ARBA"/>
</dbReference>
<gene>
    <name evidence="2" type="ORF">BAZSYMA_ACONTIG00157_12</name>
</gene>
<evidence type="ECO:0000313" key="2">
    <source>
        <dbReference type="EMBL" id="SEH92590.1"/>
    </source>
</evidence>
<dbReference type="EMBL" id="CDSC02000326">
    <property type="protein sequence ID" value="SEH92590.1"/>
    <property type="molecule type" value="Genomic_DNA"/>
</dbReference>
<sequence length="256" mass="29479">MSDIKKPLISIITVVFNGVEFLEKTILSVINQTYENIEYIIIDGGSTDGTVDIIKKYEDKIAYWVGESDQGISDAFNKGVKVSSGEYINFQGDGDGFVSSGSLEKVFQDINSKEDIFVSARIQRIDIKGNELYTSKYIDKIDSKSLLFRMSMPHQGLFTHKSYFEKYGLFDVNNIFCMDYEHLLRSYKNFPKVVTKDVIVARWRDDGIGEGRTLEIFKEYDKIKRDNNVAISFVLDGVKYWTLFKYYIKKVLKLGK</sequence>
<feature type="domain" description="Glycosyltransferase 2-like" evidence="1">
    <location>
        <begin position="10"/>
        <end position="137"/>
    </location>
</feature>